<proteinExistence type="predicted"/>
<dbReference type="InterPro" id="IPR014922">
    <property type="entry name" value="YdhG-like"/>
</dbReference>
<evidence type="ECO:0000313" key="2">
    <source>
        <dbReference type="EMBL" id="QXL90137.1"/>
    </source>
</evidence>
<organism evidence="2">
    <name type="scientific">Gymnodinialimonas phycosphaerae</name>
    <dbReference type="NCBI Taxonomy" id="2841589"/>
    <lineage>
        <taxon>Bacteria</taxon>
        <taxon>Pseudomonadati</taxon>
        <taxon>Pseudomonadota</taxon>
        <taxon>Alphaproteobacteria</taxon>
        <taxon>Rhodobacterales</taxon>
        <taxon>Paracoccaceae</taxon>
        <taxon>Gymnodinialimonas</taxon>
    </lineage>
</organism>
<dbReference type="InterPro" id="IPR016786">
    <property type="entry name" value="YdeI_bac"/>
</dbReference>
<sequence length="206" mass="22870">MITEIEDYFTKGCGRCDRFATPQCSALVWGEGIALLRQICREAGLEETVKWGQPCYTHASHNIAILGAFRANFTIGFFNPSLMTDPEGLLERRGPNTRTAGTMFFTDAAQVRARASVIAAYMKESKGYADQGLKPVKQVSELTLPYELLHALDRDSELAEAFHALTPGRKKSYVIALNSAKKPETRVARLEKYRPKILAGKGALER</sequence>
<dbReference type="EMBL" id="JAIMBW010000001">
    <property type="protein sequence ID" value="MBY4894906.1"/>
    <property type="molecule type" value="Genomic_DNA"/>
</dbReference>
<protein>
    <submittedName>
        <fullName evidence="2">YdeI/OmpD-associated family protein</fullName>
    </submittedName>
</protein>
<feature type="domain" description="YdhG-like" evidence="1">
    <location>
        <begin position="30"/>
        <end position="124"/>
    </location>
</feature>
<dbReference type="Proteomes" id="UP000693972">
    <property type="component" value="Unassembled WGS sequence"/>
</dbReference>
<gene>
    <name evidence="2" type="ORF">KUL25_19280</name>
</gene>
<dbReference type="AlphaFoldDB" id="A0A975TZI5"/>
<keyword evidence="3" id="KW-1185">Reference proteome</keyword>
<reference evidence="2 3" key="1">
    <citation type="submission" date="2021-07" db="EMBL/GenBank/DDBJ databases">
        <title>Karlodiniumbacter phycospheric gen. nov., sp. nov., a phycosphere bacterium isolated from karlodinium veneficum.</title>
        <authorList>
            <person name="Peng Y."/>
            <person name="Jiang L."/>
            <person name="Lee J."/>
        </authorList>
    </citation>
    <scope>NUCLEOTIDE SEQUENCE</scope>
    <source>
        <strain evidence="2 3">N5</strain>
    </source>
</reference>
<name>A0A975TZI5_9RHOB</name>
<evidence type="ECO:0000259" key="1">
    <source>
        <dbReference type="Pfam" id="PF08818"/>
    </source>
</evidence>
<dbReference type="SUPFAM" id="SSF159888">
    <property type="entry name" value="YdhG-like"/>
    <property type="match status" value="1"/>
</dbReference>
<dbReference type="EMBL" id="CP078073">
    <property type="protein sequence ID" value="QXL90137.1"/>
    <property type="molecule type" value="Genomic_DNA"/>
</dbReference>
<dbReference type="Pfam" id="PF13376">
    <property type="entry name" value="OmdA"/>
    <property type="match status" value="1"/>
</dbReference>
<dbReference type="Pfam" id="PF08818">
    <property type="entry name" value="DUF1801"/>
    <property type="match status" value="1"/>
</dbReference>
<evidence type="ECO:0000313" key="3">
    <source>
        <dbReference type="Proteomes" id="UP000693972"/>
    </source>
</evidence>
<dbReference type="PIRSF" id="PIRSF021308">
    <property type="entry name" value="UCP021308"/>
    <property type="match status" value="1"/>
</dbReference>
<accession>A0A975TZI5</accession>